<feature type="domain" description="Cytoskeleton protein RodZ-like C-terminal" evidence="2">
    <location>
        <begin position="237"/>
        <end position="308"/>
    </location>
</feature>
<dbReference type="PROSITE" id="PS50096">
    <property type="entry name" value="IQ"/>
    <property type="match status" value="1"/>
</dbReference>
<feature type="region of interest" description="Disordered" evidence="1">
    <location>
        <begin position="1"/>
        <end position="24"/>
    </location>
</feature>
<gene>
    <name evidence="3" type="ORF">B5M06_01140</name>
</gene>
<dbReference type="OrthoDB" id="5293433at2"/>
<dbReference type="SUPFAM" id="SSF47413">
    <property type="entry name" value="lambda repressor-like DNA-binding domains"/>
    <property type="match status" value="1"/>
</dbReference>
<accession>A0A1V0BB16</accession>
<sequence>MNEVVVESANQQNSSDDAVMQPSSGQLLRQVREQQQMTVQTLAAMLKVPVHKLQALEEDRWDALTDAVFTRSLALSVCRILNIPSEPVLAGLPKLEGSKLSANPEGINAPFKDKTLRSLMSPSHDSSSGSAFKIVAALLIAVAGSAGLYFLPQWQSEEQETVEAAPASVEPELMFAPQAPGVVVSVQETTVAEQPAAAAQEPAPAPAETEAAAAAVPSADAAQPAEAQAGAGPRLRFAASGDSWVQVRDAQDKVVMEKMMKAGDVLDQAAPSRPLKVVVGNAGATTLEVDGAALNLQESARNNVARFEVK</sequence>
<dbReference type="Pfam" id="PF13413">
    <property type="entry name" value="HTH_25"/>
    <property type="match status" value="1"/>
</dbReference>
<dbReference type="EMBL" id="CP020121">
    <property type="protein sequence ID" value="AQZ97070.1"/>
    <property type="molecule type" value="Genomic_DNA"/>
</dbReference>
<dbReference type="PANTHER" id="PTHR34475:SF1">
    <property type="entry name" value="CYTOSKELETON PROTEIN RODZ"/>
    <property type="match status" value="1"/>
</dbReference>
<dbReference type="GeneID" id="83037920"/>
<dbReference type="Pfam" id="PF13464">
    <property type="entry name" value="RodZ_C"/>
    <property type="match status" value="1"/>
</dbReference>
<dbReference type="Gene3D" id="1.10.260.40">
    <property type="entry name" value="lambda repressor-like DNA-binding domains"/>
    <property type="match status" value="1"/>
</dbReference>
<dbReference type="KEGG" id="cke:B5M06_01140"/>
<name>A0A1V0BB16_9BURK</name>
<organism evidence="3 4">
    <name type="scientific">Comamonas kerstersii</name>
    <dbReference type="NCBI Taxonomy" id="225992"/>
    <lineage>
        <taxon>Bacteria</taxon>
        <taxon>Pseudomonadati</taxon>
        <taxon>Pseudomonadota</taxon>
        <taxon>Betaproteobacteria</taxon>
        <taxon>Burkholderiales</taxon>
        <taxon>Comamonadaceae</taxon>
        <taxon>Comamonas</taxon>
    </lineage>
</organism>
<dbReference type="AlphaFoldDB" id="A0A1V0BB16"/>
<evidence type="ECO:0000259" key="2">
    <source>
        <dbReference type="Pfam" id="PF13464"/>
    </source>
</evidence>
<evidence type="ECO:0000313" key="3">
    <source>
        <dbReference type="EMBL" id="AQZ97070.1"/>
    </source>
</evidence>
<evidence type="ECO:0000256" key="1">
    <source>
        <dbReference type="SAM" id="MobiDB-lite"/>
    </source>
</evidence>
<feature type="region of interest" description="Disordered" evidence="1">
    <location>
        <begin position="193"/>
        <end position="230"/>
    </location>
</feature>
<proteinExistence type="predicted"/>
<protein>
    <submittedName>
        <fullName evidence="3">Helix-turn-helix domain-containing protein</fullName>
    </submittedName>
</protein>
<dbReference type="InterPro" id="IPR025194">
    <property type="entry name" value="RodZ-like_C"/>
</dbReference>
<dbReference type="InterPro" id="IPR010982">
    <property type="entry name" value="Lambda_DNA-bd_dom_sf"/>
</dbReference>
<feature type="compositionally biased region" description="Polar residues" evidence="1">
    <location>
        <begin position="8"/>
        <end position="24"/>
    </location>
</feature>
<evidence type="ECO:0000313" key="4">
    <source>
        <dbReference type="Proteomes" id="UP000242792"/>
    </source>
</evidence>
<dbReference type="InterPro" id="IPR050400">
    <property type="entry name" value="Bact_Cytoskel_RodZ"/>
</dbReference>
<reference evidence="3 4" key="1">
    <citation type="submission" date="2017-03" db="EMBL/GenBank/DDBJ databases">
        <title>Rapid Whole Genome Sequencing of Comamonas kerstersii Causing Continuous ambulatory Peritoneal Dialysis-Associated Peritonitis.</title>
        <authorList>
            <person name="Zheng B."/>
        </authorList>
    </citation>
    <scope>NUCLEOTIDE SEQUENCE [LARGE SCALE GENOMIC DNA]</scope>
    <source>
        <strain evidence="3 4">8943</strain>
    </source>
</reference>
<dbReference type="Proteomes" id="UP000242792">
    <property type="component" value="Chromosome"/>
</dbReference>
<dbReference type="RefSeq" id="WP_054066415.1">
    <property type="nucleotide sequence ID" value="NZ_CP020121.1"/>
</dbReference>
<dbReference type="GO" id="GO:0003677">
    <property type="term" value="F:DNA binding"/>
    <property type="evidence" value="ECO:0007669"/>
    <property type="project" value="InterPro"/>
</dbReference>
<dbReference type="PANTHER" id="PTHR34475">
    <property type="match status" value="1"/>
</dbReference>